<accession>A0A934IM48</accession>
<organism evidence="2 3">
    <name type="scientific">Devosia sediminis</name>
    <dbReference type="NCBI Taxonomy" id="2798801"/>
    <lineage>
        <taxon>Bacteria</taxon>
        <taxon>Pseudomonadati</taxon>
        <taxon>Pseudomonadota</taxon>
        <taxon>Alphaproteobacteria</taxon>
        <taxon>Hyphomicrobiales</taxon>
        <taxon>Devosiaceae</taxon>
        <taxon>Devosia</taxon>
    </lineage>
</organism>
<evidence type="ECO:0000313" key="2">
    <source>
        <dbReference type="EMBL" id="MBJ3783203.1"/>
    </source>
</evidence>
<protein>
    <submittedName>
        <fullName evidence="2">Aminoglycoside phosphotransferase family protein</fullName>
    </submittedName>
</protein>
<dbReference type="Gene3D" id="3.90.1200.10">
    <property type="match status" value="1"/>
</dbReference>
<dbReference type="AlphaFoldDB" id="A0A934IM48"/>
<dbReference type="Pfam" id="PF01636">
    <property type="entry name" value="APH"/>
    <property type="match status" value="1"/>
</dbReference>
<dbReference type="InterPro" id="IPR011009">
    <property type="entry name" value="Kinase-like_dom_sf"/>
</dbReference>
<proteinExistence type="predicted"/>
<dbReference type="EMBL" id="JAEKMH010000001">
    <property type="protein sequence ID" value="MBJ3783203.1"/>
    <property type="molecule type" value="Genomic_DNA"/>
</dbReference>
<gene>
    <name evidence="2" type="ORF">JEQ47_00605</name>
</gene>
<name>A0A934IM48_9HYPH</name>
<sequence length="243" mass="26707">MTERMLLGAGRMAEVFADGEAVLKLYLPGVGPDMARHEAMVLETLRPLPIHAPESLGVVEVDGRWGLRMSRMAGRPLGSPEPGDDLPELIRRFAALHRDMLGCPGAGLPPLFPRLVERIEGTALLTRDERVRIIARLRGLAVGDRLCHGDFHPLNVIIDGEHLAVIDWLDATNGPPEADIARSYLMARQYFADLAEVYLDGVLEQGSVTRQTVLDWLPVVAAARLAENIAQELDMLLVLCRSV</sequence>
<comment type="caution">
    <text evidence="2">The sequence shown here is derived from an EMBL/GenBank/DDBJ whole genome shotgun (WGS) entry which is preliminary data.</text>
</comment>
<feature type="domain" description="Aminoglycoside phosphotransferase" evidence="1">
    <location>
        <begin position="18"/>
        <end position="202"/>
    </location>
</feature>
<dbReference type="SUPFAM" id="SSF56112">
    <property type="entry name" value="Protein kinase-like (PK-like)"/>
    <property type="match status" value="1"/>
</dbReference>
<dbReference type="InterPro" id="IPR002575">
    <property type="entry name" value="Aminoglycoside_PTrfase"/>
</dbReference>
<keyword evidence="3" id="KW-1185">Reference proteome</keyword>
<reference evidence="2" key="1">
    <citation type="submission" date="2020-12" db="EMBL/GenBank/DDBJ databases">
        <title>Devosia sp. MSA67 isolated from Mo River.</title>
        <authorList>
            <person name="Ma F."/>
            <person name="Zi Z."/>
        </authorList>
    </citation>
    <scope>NUCLEOTIDE SEQUENCE</scope>
    <source>
        <strain evidence="2">MSA67</strain>
    </source>
</reference>
<evidence type="ECO:0000313" key="3">
    <source>
        <dbReference type="Proteomes" id="UP000602124"/>
    </source>
</evidence>
<dbReference type="Proteomes" id="UP000602124">
    <property type="component" value="Unassembled WGS sequence"/>
</dbReference>
<evidence type="ECO:0000259" key="1">
    <source>
        <dbReference type="Pfam" id="PF01636"/>
    </source>
</evidence>
<dbReference type="RefSeq" id="WP_198874452.1">
    <property type="nucleotide sequence ID" value="NZ_JAEKMH010000001.1"/>
</dbReference>